<sequence length="219" mass="25982">MEKSIEKLYKTIIKDGIDEYKDLLEKTNLEDATDIEKMKSLINNRDLYKKYFIESPYIKTQSEHFYAGYPYPVAVYVDCFKFHQGYVKDNFLEAFVLSSVLTFFYGEEIEESFWDISKQERKDLMDKDDVLKWYAECCSFVQKNPNVREVTKEEEKKFLSLLDEILKFNNAVSEVSNKIKGKLQNKKLIYFKSFGENFPVIIVAISDDEIVFFEMDFCD</sequence>
<accession>H7EJJ6</accession>
<dbReference type="EMBL" id="AGRW01000041">
    <property type="protein sequence ID" value="EIC02234.1"/>
    <property type="molecule type" value="Genomic_DNA"/>
</dbReference>
<dbReference type="PATRIC" id="fig|907348.3.peg.949"/>
<organism evidence="1 2">
    <name type="scientific">Treponema saccharophilum DSM 2985</name>
    <dbReference type="NCBI Taxonomy" id="907348"/>
    <lineage>
        <taxon>Bacteria</taxon>
        <taxon>Pseudomonadati</taxon>
        <taxon>Spirochaetota</taxon>
        <taxon>Spirochaetia</taxon>
        <taxon>Spirochaetales</taxon>
        <taxon>Treponemataceae</taxon>
        <taxon>Treponema</taxon>
    </lineage>
</organism>
<dbReference type="Proteomes" id="UP000003571">
    <property type="component" value="Unassembled WGS sequence"/>
</dbReference>
<name>H7EJJ6_9SPIR</name>
<protein>
    <submittedName>
        <fullName evidence="1">Uncharacterized protein</fullName>
    </submittedName>
</protein>
<proteinExistence type="predicted"/>
<evidence type="ECO:0000313" key="2">
    <source>
        <dbReference type="Proteomes" id="UP000003571"/>
    </source>
</evidence>
<gene>
    <name evidence="1" type="ORF">TresaDRAFT_1498</name>
</gene>
<keyword evidence="2" id="KW-1185">Reference proteome</keyword>
<dbReference type="AlphaFoldDB" id="H7EJJ6"/>
<comment type="caution">
    <text evidence="1">The sequence shown here is derived from an EMBL/GenBank/DDBJ whole genome shotgun (WGS) entry which is preliminary data.</text>
</comment>
<reference evidence="1 2" key="1">
    <citation type="submission" date="2011-09" db="EMBL/GenBank/DDBJ databases">
        <title>The draft genome of Treponema saccharophilum DSM 2985.</title>
        <authorList>
            <consortium name="US DOE Joint Genome Institute (JGI-PGF)"/>
            <person name="Lucas S."/>
            <person name="Copeland A."/>
            <person name="Lapidus A."/>
            <person name="Glavina del Rio T."/>
            <person name="Dalin E."/>
            <person name="Tice H."/>
            <person name="Bruce D."/>
            <person name="Goodwin L."/>
            <person name="Pitluck S."/>
            <person name="Peters L."/>
            <person name="Kyrpides N."/>
            <person name="Mavromatis K."/>
            <person name="Ivanova N."/>
            <person name="Markowitz V."/>
            <person name="Cheng J.-F."/>
            <person name="Hugenholtz P."/>
            <person name="Woyke T."/>
            <person name="Wu D."/>
            <person name="Gronow S."/>
            <person name="Wellnitz S."/>
            <person name="Brambilla E."/>
            <person name="Klenk H.-P."/>
            <person name="Eisen J.A."/>
        </authorList>
    </citation>
    <scope>NUCLEOTIDE SEQUENCE [LARGE SCALE GENOMIC DNA]</scope>
    <source>
        <strain evidence="1 2">DSM 2985</strain>
    </source>
</reference>
<evidence type="ECO:0000313" key="1">
    <source>
        <dbReference type="EMBL" id="EIC02234.1"/>
    </source>
</evidence>
<dbReference type="RefSeq" id="WP_002703323.1">
    <property type="nucleotide sequence ID" value="NZ_AGRW01000041.1"/>
</dbReference>